<feature type="transmembrane region" description="Helical" evidence="1">
    <location>
        <begin position="143"/>
        <end position="160"/>
    </location>
</feature>
<evidence type="ECO:0000313" key="2">
    <source>
        <dbReference type="EMBL" id="GGN45039.1"/>
    </source>
</evidence>
<proteinExistence type="predicted"/>
<protein>
    <recommendedName>
        <fullName evidence="4">Integral membrane protein</fullName>
    </recommendedName>
</protein>
<keyword evidence="1" id="KW-1133">Transmembrane helix</keyword>
<gene>
    <name evidence="2" type="ORF">GCM10012285_28300</name>
</gene>
<comment type="caution">
    <text evidence="2">The sequence shown here is derived from an EMBL/GenBank/DDBJ whole genome shotgun (WGS) entry which is preliminary data.</text>
</comment>
<feature type="transmembrane region" description="Helical" evidence="1">
    <location>
        <begin position="118"/>
        <end position="136"/>
    </location>
</feature>
<keyword evidence="1" id="KW-0812">Transmembrane</keyword>
<keyword evidence="1" id="KW-0472">Membrane</keyword>
<feature type="transmembrane region" description="Helical" evidence="1">
    <location>
        <begin position="49"/>
        <end position="71"/>
    </location>
</feature>
<reference evidence="3" key="1">
    <citation type="journal article" date="2019" name="Int. J. Syst. Evol. Microbiol.">
        <title>The Global Catalogue of Microorganisms (GCM) 10K type strain sequencing project: providing services to taxonomists for standard genome sequencing and annotation.</title>
        <authorList>
            <consortium name="The Broad Institute Genomics Platform"/>
            <consortium name="The Broad Institute Genome Sequencing Center for Infectious Disease"/>
            <person name="Wu L."/>
            <person name="Ma J."/>
        </authorList>
    </citation>
    <scope>NUCLEOTIDE SEQUENCE [LARGE SCALE GENOMIC DNA]</scope>
    <source>
        <strain evidence="3">CGMCC 4.7323</strain>
    </source>
</reference>
<sequence length="204" mass="21928">MPRVSRPWGTGAYLRARSTPRLLAGLLVLETLTLLSGNTPLRFPTWSGVSAPVSVAVVIPVLYSVWTATCLHSSMQDLEHHAARPLRYWELGQATGVWLLTMLLLGTIVAAISTPDFVTIALRNTCLWFGVALLSARALGTHRAWLIPLAGSLIVLAFGWDPAAHPHRWAVVLHPAGSTWALACSGLFITVGLAATAATGRHRT</sequence>
<feature type="transmembrane region" description="Helical" evidence="1">
    <location>
        <begin position="21"/>
        <end position="37"/>
    </location>
</feature>
<keyword evidence="3" id="KW-1185">Reference proteome</keyword>
<dbReference type="EMBL" id="BMND01000009">
    <property type="protein sequence ID" value="GGN45039.1"/>
    <property type="molecule type" value="Genomic_DNA"/>
</dbReference>
<dbReference type="Proteomes" id="UP000600080">
    <property type="component" value="Unassembled WGS sequence"/>
</dbReference>
<evidence type="ECO:0008006" key="4">
    <source>
        <dbReference type="Google" id="ProtNLM"/>
    </source>
</evidence>
<feature type="transmembrane region" description="Helical" evidence="1">
    <location>
        <begin position="91"/>
        <end position="112"/>
    </location>
</feature>
<accession>A0ABQ2JHH8</accession>
<name>A0ABQ2JHH8_9ACTN</name>
<organism evidence="2 3">
    <name type="scientific">Streptomyces kronopolitis</name>
    <dbReference type="NCBI Taxonomy" id="1612435"/>
    <lineage>
        <taxon>Bacteria</taxon>
        <taxon>Bacillati</taxon>
        <taxon>Actinomycetota</taxon>
        <taxon>Actinomycetes</taxon>
        <taxon>Kitasatosporales</taxon>
        <taxon>Streptomycetaceae</taxon>
        <taxon>Streptomyces</taxon>
    </lineage>
</organism>
<evidence type="ECO:0000313" key="3">
    <source>
        <dbReference type="Proteomes" id="UP000600080"/>
    </source>
</evidence>
<evidence type="ECO:0000256" key="1">
    <source>
        <dbReference type="SAM" id="Phobius"/>
    </source>
</evidence>
<feature type="transmembrane region" description="Helical" evidence="1">
    <location>
        <begin position="180"/>
        <end position="200"/>
    </location>
</feature>